<dbReference type="InterPro" id="IPR036097">
    <property type="entry name" value="HisK_dim/P_sf"/>
</dbReference>
<sequence length="430" mass="46707">MSNDGTFQRRLRRAFLRFGAATTLLYGSLAFLVSLGTEEFLLRRYLGAMVERAIAQIEHPGADGAASNMLERVRALAAAPHRSAPGFEVVRFYVRGSPDLPAWAPSYGPGTHRRFEDGAMLRVAPIMGGSDTLYAVVDGDGVLDIDDFEPYVLLALLLIGAAVTVLSAAVGAVLARQLALPLVTLTREVNAHGEGPVEFSGAQRSDEVGALSRGFTALVGRLSDFLQREREFTRFASHELRTPVAVFKSSLAVLRATGETSVRERALARMAQSANDMEALVAALLALGRSPEEADHREIEETNVATAIDDLLERLAPLARQKSLRIALQVDPHTRMSAAPGLGPVLIDNLLRNAVAYADTWIQVRADARLLEIENDVREQPRSSTSTGYGLQIVSRICKRQGWEFVCGRKDDRYAARITFPAASGPADTD</sequence>
<dbReference type="GO" id="GO:0005886">
    <property type="term" value="C:plasma membrane"/>
    <property type="evidence" value="ECO:0007669"/>
    <property type="project" value="TreeGrafter"/>
</dbReference>
<proteinExistence type="predicted"/>
<dbReference type="PANTHER" id="PTHR45436">
    <property type="entry name" value="SENSOR HISTIDINE KINASE YKOH"/>
    <property type="match status" value="1"/>
</dbReference>
<evidence type="ECO:0000256" key="3">
    <source>
        <dbReference type="ARBA" id="ARBA00022553"/>
    </source>
</evidence>
<evidence type="ECO:0000259" key="7">
    <source>
        <dbReference type="PROSITE" id="PS50109"/>
    </source>
</evidence>
<dbReference type="Pfam" id="PF00512">
    <property type="entry name" value="HisKA"/>
    <property type="match status" value="1"/>
</dbReference>
<keyword evidence="6" id="KW-0812">Transmembrane</keyword>
<keyword evidence="6" id="KW-0472">Membrane</keyword>
<evidence type="ECO:0000256" key="1">
    <source>
        <dbReference type="ARBA" id="ARBA00000085"/>
    </source>
</evidence>
<dbReference type="EMBL" id="CP046622">
    <property type="protein sequence ID" value="QGW83734.1"/>
    <property type="molecule type" value="Genomic_DNA"/>
</dbReference>
<dbReference type="InterPro" id="IPR005467">
    <property type="entry name" value="His_kinase_dom"/>
</dbReference>
<dbReference type="PANTHER" id="PTHR45436:SF16">
    <property type="entry name" value="HISTIDINE KINASE"/>
    <property type="match status" value="1"/>
</dbReference>
<gene>
    <name evidence="8" type="ORF">GOQ09_20050</name>
</gene>
<keyword evidence="4" id="KW-0808">Transferase</keyword>
<reference evidence="8 9" key="1">
    <citation type="submission" date="2019-12" db="EMBL/GenBank/DDBJ databases">
        <title>Hybrid Genome Assemblies of two High G+C Isolates from Undergraduate Microbiology Courses.</title>
        <authorList>
            <person name="Ne Ville C.J."/>
            <person name="Enright D."/>
            <person name="Hernandez I."/>
            <person name="Dodsworth J."/>
            <person name="Orwin P.M."/>
        </authorList>
    </citation>
    <scope>NUCLEOTIDE SEQUENCE [LARGE SCALE GENOMIC DNA]</scope>
    <source>
        <strain evidence="8 9">CSUSB</strain>
    </source>
</reference>
<dbReference type="SUPFAM" id="SSF47384">
    <property type="entry name" value="Homodimeric domain of signal transducing histidine kinase"/>
    <property type="match status" value="1"/>
</dbReference>
<organism evidence="8 9">
    <name type="scientific">Variovorax paradoxus</name>
    <dbReference type="NCBI Taxonomy" id="34073"/>
    <lineage>
        <taxon>Bacteria</taxon>
        <taxon>Pseudomonadati</taxon>
        <taxon>Pseudomonadota</taxon>
        <taxon>Betaproteobacteria</taxon>
        <taxon>Burkholderiales</taxon>
        <taxon>Comamonadaceae</taxon>
        <taxon>Variovorax</taxon>
    </lineage>
</organism>
<dbReference type="PROSITE" id="PS50109">
    <property type="entry name" value="HIS_KIN"/>
    <property type="match status" value="1"/>
</dbReference>
<accession>A0A6I6HM97</accession>
<dbReference type="EC" id="2.7.13.3" evidence="2"/>
<evidence type="ECO:0000256" key="6">
    <source>
        <dbReference type="SAM" id="Phobius"/>
    </source>
</evidence>
<dbReference type="CDD" id="cd00082">
    <property type="entry name" value="HisKA"/>
    <property type="match status" value="1"/>
</dbReference>
<evidence type="ECO:0000256" key="2">
    <source>
        <dbReference type="ARBA" id="ARBA00012438"/>
    </source>
</evidence>
<name>A0A6I6HM97_VARPD</name>
<dbReference type="SUPFAM" id="SSF55874">
    <property type="entry name" value="ATPase domain of HSP90 chaperone/DNA topoisomerase II/histidine kinase"/>
    <property type="match status" value="1"/>
</dbReference>
<dbReference type="Proteomes" id="UP000425817">
    <property type="component" value="Chromosome"/>
</dbReference>
<evidence type="ECO:0000256" key="4">
    <source>
        <dbReference type="ARBA" id="ARBA00022679"/>
    </source>
</evidence>
<dbReference type="Gene3D" id="3.30.565.10">
    <property type="entry name" value="Histidine kinase-like ATPase, C-terminal domain"/>
    <property type="match status" value="1"/>
</dbReference>
<keyword evidence="5" id="KW-0418">Kinase</keyword>
<feature type="transmembrane region" description="Helical" evidence="6">
    <location>
        <begin position="14"/>
        <end position="35"/>
    </location>
</feature>
<protein>
    <recommendedName>
        <fullName evidence="2">histidine kinase</fullName>
        <ecNumber evidence="2">2.7.13.3</ecNumber>
    </recommendedName>
</protein>
<keyword evidence="3" id="KW-0597">Phosphoprotein</keyword>
<evidence type="ECO:0000313" key="8">
    <source>
        <dbReference type="EMBL" id="QGW83734.1"/>
    </source>
</evidence>
<keyword evidence="6" id="KW-1133">Transmembrane helix</keyword>
<dbReference type="InterPro" id="IPR003661">
    <property type="entry name" value="HisK_dim/P_dom"/>
</dbReference>
<dbReference type="Gene3D" id="6.10.340.10">
    <property type="match status" value="1"/>
</dbReference>
<dbReference type="SMART" id="SM00388">
    <property type="entry name" value="HisKA"/>
    <property type="match status" value="1"/>
</dbReference>
<feature type="transmembrane region" description="Helical" evidence="6">
    <location>
        <begin position="151"/>
        <end position="175"/>
    </location>
</feature>
<dbReference type="AlphaFoldDB" id="A0A6I6HM97"/>
<evidence type="ECO:0000256" key="5">
    <source>
        <dbReference type="ARBA" id="ARBA00022777"/>
    </source>
</evidence>
<comment type="catalytic activity">
    <reaction evidence="1">
        <text>ATP + protein L-histidine = ADP + protein N-phospho-L-histidine.</text>
        <dbReference type="EC" id="2.7.13.3"/>
    </reaction>
</comment>
<dbReference type="Gene3D" id="1.10.287.130">
    <property type="match status" value="1"/>
</dbReference>
<evidence type="ECO:0000313" key="9">
    <source>
        <dbReference type="Proteomes" id="UP000425817"/>
    </source>
</evidence>
<dbReference type="RefSeq" id="WP_157615126.1">
    <property type="nucleotide sequence ID" value="NZ_CP046622.1"/>
</dbReference>
<feature type="domain" description="Histidine kinase" evidence="7">
    <location>
        <begin position="235"/>
        <end position="424"/>
    </location>
</feature>
<dbReference type="InterPro" id="IPR050428">
    <property type="entry name" value="TCS_sensor_his_kinase"/>
</dbReference>
<dbReference type="InterPro" id="IPR036890">
    <property type="entry name" value="HATPase_C_sf"/>
</dbReference>
<dbReference type="GO" id="GO:0000155">
    <property type="term" value="F:phosphorelay sensor kinase activity"/>
    <property type="evidence" value="ECO:0007669"/>
    <property type="project" value="InterPro"/>
</dbReference>
<dbReference type="OrthoDB" id="9121563at2"/>